<dbReference type="InterPro" id="IPR027417">
    <property type="entry name" value="P-loop_NTPase"/>
</dbReference>
<feature type="compositionally biased region" description="Basic and acidic residues" evidence="2">
    <location>
        <begin position="417"/>
        <end position="427"/>
    </location>
</feature>
<dbReference type="RefSeq" id="WP_379529006.1">
    <property type="nucleotide sequence ID" value="NZ_JBHSBI010000007.1"/>
</dbReference>
<feature type="coiled-coil region" evidence="1">
    <location>
        <begin position="1180"/>
        <end position="1238"/>
    </location>
</feature>
<dbReference type="Gene3D" id="3.40.50.300">
    <property type="entry name" value="P-loop containing nucleotide triphosphate hydrolases"/>
    <property type="match status" value="2"/>
</dbReference>
<evidence type="ECO:0000256" key="2">
    <source>
        <dbReference type="SAM" id="MobiDB-lite"/>
    </source>
</evidence>
<dbReference type="NCBIfam" id="TIGR02680">
    <property type="entry name" value="TIGR02680 family protein"/>
    <property type="match status" value="1"/>
</dbReference>
<organism evidence="3 4">
    <name type="scientific">Nonomuraea purpurea</name>
    <dbReference type="NCBI Taxonomy" id="1849276"/>
    <lineage>
        <taxon>Bacteria</taxon>
        <taxon>Bacillati</taxon>
        <taxon>Actinomycetota</taxon>
        <taxon>Actinomycetes</taxon>
        <taxon>Streptosporangiales</taxon>
        <taxon>Streptosporangiaceae</taxon>
        <taxon>Nonomuraea</taxon>
    </lineage>
</organism>
<reference evidence="4" key="1">
    <citation type="journal article" date="2019" name="Int. J. Syst. Evol. Microbiol.">
        <title>The Global Catalogue of Microorganisms (GCM) 10K type strain sequencing project: providing services to taxonomists for standard genome sequencing and annotation.</title>
        <authorList>
            <consortium name="The Broad Institute Genomics Platform"/>
            <consortium name="The Broad Institute Genome Sequencing Center for Infectious Disease"/>
            <person name="Wu L."/>
            <person name="Ma J."/>
        </authorList>
    </citation>
    <scope>NUCLEOTIDE SEQUENCE [LARGE SCALE GENOMIC DNA]</scope>
    <source>
        <strain evidence="4">TBRC 1276</strain>
    </source>
</reference>
<name>A0ABV8G4N9_9ACTN</name>
<feature type="compositionally biased region" description="Basic and acidic residues" evidence="2">
    <location>
        <begin position="452"/>
        <end position="461"/>
    </location>
</feature>
<gene>
    <name evidence="3" type="ORF">ACFOY2_17075</name>
</gene>
<dbReference type="Proteomes" id="UP001595851">
    <property type="component" value="Unassembled WGS sequence"/>
</dbReference>
<comment type="caution">
    <text evidence="3">The sequence shown here is derived from an EMBL/GenBank/DDBJ whole genome shotgun (WGS) entry which is preliminary data.</text>
</comment>
<feature type="region of interest" description="Disordered" evidence="2">
    <location>
        <begin position="684"/>
        <end position="704"/>
    </location>
</feature>
<dbReference type="SUPFAM" id="SSF52540">
    <property type="entry name" value="P-loop containing nucleoside triphosphate hydrolases"/>
    <property type="match status" value="1"/>
</dbReference>
<dbReference type="EMBL" id="JBHSBI010000007">
    <property type="protein sequence ID" value="MFC4008946.1"/>
    <property type="molecule type" value="Genomic_DNA"/>
</dbReference>
<evidence type="ECO:0000256" key="1">
    <source>
        <dbReference type="SAM" id="Coils"/>
    </source>
</evidence>
<dbReference type="Pfam" id="PF13558">
    <property type="entry name" value="SbcC_Walker_B"/>
    <property type="match status" value="1"/>
</dbReference>
<evidence type="ECO:0000313" key="4">
    <source>
        <dbReference type="Proteomes" id="UP001595851"/>
    </source>
</evidence>
<feature type="coiled-coil region" evidence="1">
    <location>
        <begin position="1033"/>
        <end position="1074"/>
    </location>
</feature>
<protein>
    <submittedName>
        <fullName evidence="3">TIGR02680 family protein</fullName>
    </submittedName>
</protein>
<evidence type="ECO:0000313" key="3">
    <source>
        <dbReference type="EMBL" id="MFC4008946.1"/>
    </source>
</evidence>
<keyword evidence="4" id="KW-1185">Reference proteome</keyword>
<feature type="coiled-coil region" evidence="1">
    <location>
        <begin position="579"/>
        <end position="613"/>
    </location>
</feature>
<feature type="region of interest" description="Disordered" evidence="2">
    <location>
        <begin position="409"/>
        <end position="533"/>
    </location>
</feature>
<dbReference type="InterPro" id="IPR013496">
    <property type="entry name" value="CHP02680"/>
</dbReference>
<accession>A0ABV8G4N9</accession>
<sequence length="1444" mass="156617">MTVTELTPNRVAQGLDARWTPVRAGILNVWRYYDEVFEFHRGRLLLRGPNGSGKSKVLELLLPYVLDASLKPSRLSTFGGTERTMHWNLMGDGATGTTRVGYVWLEFQHSDGRWFTCGARLQATVHTKNVTAAYFTTTARVAPSGGRGLGSGSDGVTLGGPDGVVRLTGDVGQPLTKAQLVEELGATGKVHESAEAYRVVVRQTLYRALNEQRYDSLLTALRQLRTPKLSERLDPGLLSDLLSSALPPLGEGEIHEIAEGFERLDRQREELRLLDRDVEEADRLATRQRGYAQRVLRAAAAAVTSAGYTLESLAAEAKAKRGALKEAEQELHAATVRLGEEEAQELALSAQIDGLKESTAYKAGSDLHRLRTQAQSAHETAARLRDQAGVAARAAATKEELAAVAEAGARAASGLSDRARTEARQAAERAGLLGVHEESERGQTGRTATDGTDPRHPRDTAPRTPDTPKGTAPPTSGTPKDSVHRTPGTPEDSAHRAPGASSDGALQRSAAGDVTAPEGATGHAVVSSAAADSEEAVRRARELLRAAVTARAAQIREVRAGAQHHQEAINLRTTAEHDRDRVRDDLAAAQTAHDQAERERDDRLRDLAAALAEWAARCTQLQLAPDELASLADRFEQADELVGVARTTAAVRLAAQEQHLTGIRENTLAERAELARERERLDGQTVLEPPAPHTRAEGARSGRPGTPLWRAVAFRSGLDPVAQAGVEAALEAAGLLDLWLRPDGGFDPGEHDAFAVAALARPAPGYSLADVLHAEAGSPPAADAVLRGIAFAPTAIGVDHPAVVGADGTWRLGLAAGRWVKPEPSYIGATARERARRRRIAELDDQLAEFAGRLAECDHLLADLAGSREMLAAELRRRPDRKPYAAAVEVLDGAVKKVALLDDQLRAYEERLHEREKGVGRSLRRLTELAAGHALPTALPALDDLEQALRTAEATGTVWHARHAAANGAGERADLAAETAREYEELAVKAVERAEEAAADAVVLAEKLSAIESTIGAEHLRVLEQLHDAQTAYQACRRLIKSCNDELSRLNARLGQLRGELATAEEKHAEAGRARDVVSERFRRLAGGHLPADARMTVELSADAGVRAVLESARAVAERLSAVPYEQKNVREAEARLQDAFHHAREILANRADLELAPEDDVQVLTATVNGVRAGATALSAALRKERDERRSDITEAERDLFDRTLAGDTRRHLADRIRQATALVEGMNQRLERVRTASRVAVRLVWQVDPTQSAGTRAARDLLLRDPAGLNEADREALYVFFRDRVEEARADNSSASWEDQLMKVLDYTAWHRFMVKLDRGDGQGWQDLTRKLHGALSGGEKAIALHLPLFAAVAAHYQTDAGCPRFILLDEVFVGVDKTNRGQVFDLLVDLGLDLVLTSDHEWCEYRELDGIAIHQLITGDGDDAVTTARFVWNGYRTVPTE</sequence>
<feature type="coiled-coil region" evidence="1">
    <location>
        <begin position="310"/>
        <end position="387"/>
    </location>
</feature>
<proteinExistence type="predicted"/>
<keyword evidence="1" id="KW-0175">Coiled coil</keyword>